<keyword evidence="4" id="KW-0963">Cytoplasm</keyword>
<dbReference type="EMBL" id="VSSQ01000050">
    <property type="protein sequence ID" value="MPL69982.1"/>
    <property type="molecule type" value="Genomic_DNA"/>
</dbReference>
<dbReference type="HAMAP" id="MF_00147_B">
    <property type="entry name" value="TIM_B"/>
    <property type="match status" value="1"/>
</dbReference>
<comment type="pathway">
    <text evidence="1">Carbohydrate degradation; glycolysis; D-glyceraldehyde 3-phosphate from glycerone phosphate: step 1/1.</text>
</comment>
<evidence type="ECO:0000256" key="5">
    <source>
        <dbReference type="ARBA" id="ARBA00023152"/>
    </source>
</evidence>
<dbReference type="InterPro" id="IPR000652">
    <property type="entry name" value="Triosephosphate_isomerase"/>
</dbReference>
<dbReference type="GO" id="GO:0006096">
    <property type="term" value="P:glycolytic process"/>
    <property type="evidence" value="ECO:0007669"/>
    <property type="project" value="UniProtKB-KW"/>
</dbReference>
<evidence type="ECO:0000256" key="2">
    <source>
        <dbReference type="ARBA" id="ARBA00011940"/>
    </source>
</evidence>
<dbReference type="FunFam" id="3.20.20.70:FF:000016">
    <property type="entry name" value="Triosephosphate isomerase"/>
    <property type="match status" value="1"/>
</dbReference>
<comment type="caution">
    <text evidence="7">The sequence shown here is derived from an EMBL/GenBank/DDBJ whole genome shotgun (WGS) entry which is preliminary data.</text>
</comment>
<accession>A0A644TUP4</accession>
<dbReference type="CDD" id="cd00311">
    <property type="entry name" value="TIM"/>
    <property type="match status" value="1"/>
</dbReference>
<evidence type="ECO:0000256" key="4">
    <source>
        <dbReference type="ARBA" id="ARBA00022490"/>
    </source>
</evidence>
<dbReference type="AlphaFoldDB" id="A0A644TUP4"/>
<evidence type="ECO:0000256" key="3">
    <source>
        <dbReference type="ARBA" id="ARBA00022432"/>
    </source>
</evidence>
<keyword evidence="6 7" id="KW-0413">Isomerase</keyword>
<dbReference type="GO" id="GO:0006094">
    <property type="term" value="P:gluconeogenesis"/>
    <property type="evidence" value="ECO:0007669"/>
    <property type="project" value="UniProtKB-KW"/>
</dbReference>
<evidence type="ECO:0000256" key="1">
    <source>
        <dbReference type="ARBA" id="ARBA00004680"/>
    </source>
</evidence>
<dbReference type="InterPro" id="IPR035990">
    <property type="entry name" value="TIM_sf"/>
</dbReference>
<dbReference type="PROSITE" id="PS00171">
    <property type="entry name" value="TIM_1"/>
    <property type="match status" value="1"/>
</dbReference>
<dbReference type="GO" id="GO:0005829">
    <property type="term" value="C:cytosol"/>
    <property type="evidence" value="ECO:0007669"/>
    <property type="project" value="TreeGrafter"/>
</dbReference>
<dbReference type="Pfam" id="PF00121">
    <property type="entry name" value="TIM"/>
    <property type="match status" value="1"/>
</dbReference>
<keyword evidence="5" id="KW-0324">Glycolysis</keyword>
<dbReference type="InterPro" id="IPR020861">
    <property type="entry name" value="Triosephosphate_isomerase_AS"/>
</dbReference>
<gene>
    <name evidence="7" type="primary">tpiA_3</name>
    <name evidence="7" type="ORF">SDC9_15733</name>
</gene>
<organism evidence="7">
    <name type="scientific">bioreactor metagenome</name>
    <dbReference type="NCBI Taxonomy" id="1076179"/>
    <lineage>
        <taxon>unclassified sequences</taxon>
        <taxon>metagenomes</taxon>
        <taxon>ecological metagenomes</taxon>
    </lineage>
</organism>
<protein>
    <recommendedName>
        <fullName evidence="2">triose-phosphate isomerase</fullName>
        <ecNumber evidence="2">5.3.1.1</ecNumber>
    </recommendedName>
</protein>
<dbReference type="SUPFAM" id="SSF51351">
    <property type="entry name" value="Triosephosphate isomerase (TIM)"/>
    <property type="match status" value="1"/>
</dbReference>
<keyword evidence="3" id="KW-0312">Gluconeogenesis</keyword>
<dbReference type="PANTHER" id="PTHR21139">
    <property type="entry name" value="TRIOSEPHOSPHATE ISOMERASE"/>
    <property type="match status" value="1"/>
</dbReference>
<name>A0A644TUP4_9ZZZZ</name>
<dbReference type="InterPro" id="IPR013785">
    <property type="entry name" value="Aldolase_TIM"/>
</dbReference>
<dbReference type="EC" id="5.3.1.1" evidence="2"/>
<reference evidence="7" key="1">
    <citation type="submission" date="2019-08" db="EMBL/GenBank/DDBJ databases">
        <authorList>
            <person name="Kucharzyk K."/>
            <person name="Murdoch R.W."/>
            <person name="Higgins S."/>
            <person name="Loffler F."/>
        </authorList>
    </citation>
    <scope>NUCLEOTIDE SEQUENCE</scope>
</reference>
<evidence type="ECO:0000256" key="6">
    <source>
        <dbReference type="ARBA" id="ARBA00023235"/>
    </source>
</evidence>
<dbReference type="Gene3D" id="3.20.20.70">
    <property type="entry name" value="Aldolase class I"/>
    <property type="match status" value="1"/>
</dbReference>
<proteinExistence type="inferred from homology"/>
<sequence>MRKNIVAGNWKMNLGFDEAEDLIDKINEELEKFDAKPTIILCPPYPYLELTSDMAEEGLFSCGAQNVAQWNNGAYTGEISAQMLDTIGVEYCIVGHSERRKYFNETSEEIAQKVDRLMENDIFPIFCCGEALEQREAGKHFEVVENQIKESLFHLSEEQILDVIIAYEPVWAIGTGKTATSQQAQEMHAHIRSLLEKKYSKEVAEEISILYGGSCNSKNAKELFANKDVDGGLIGGASLKKDDFIAIVKSF</sequence>
<dbReference type="GO" id="GO:0004807">
    <property type="term" value="F:triose-phosphate isomerase activity"/>
    <property type="evidence" value="ECO:0007669"/>
    <property type="project" value="UniProtKB-EC"/>
</dbReference>
<evidence type="ECO:0000313" key="7">
    <source>
        <dbReference type="EMBL" id="MPL69982.1"/>
    </source>
</evidence>
<dbReference type="PANTHER" id="PTHR21139:SF42">
    <property type="entry name" value="TRIOSEPHOSPHATE ISOMERASE"/>
    <property type="match status" value="1"/>
</dbReference>
<dbReference type="InterPro" id="IPR022896">
    <property type="entry name" value="TrioseP_Isoase_bac/euk"/>
</dbReference>
<dbReference type="GO" id="GO:0046166">
    <property type="term" value="P:glyceraldehyde-3-phosphate biosynthetic process"/>
    <property type="evidence" value="ECO:0007669"/>
    <property type="project" value="TreeGrafter"/>
</dbReference>
<dbReference type="GO" id="GO:0019563">
    <property type="term" value="P:glycerol catabolic process"/>
    <property type="evidence" value="ECO:0007669"/>
    <property type="project" value="TreeGrafter"/>
</dbReference>
<dbReference type="PROSITE" id="PS51440">
    <property type="entry name" value="TIM_2"/>
    <property type="match status" value="1"/>
</dbReference>
<dbReference type="NCBIfam" id="TIGR00419">
    <property type="entry name" value="tim"/>
    <property type="match status" value="1"/>
</dbReference>